<dbReference type="InterPro" id="IPR051046">
    <property type="entry name" value="MurCDEF_CellWall_CoF430Synth"/>
</dbReference>
<feature type="binding site" evidence="10">
    <location>
        <begin position="128"/>
        <end position="134"/>
    </location>
    <ligand>
        <name>ATP</name>
        <dbReference type="ChEBI" id="CHEBI:30616"/>
    </ligand>
</feature>
<reference evidence="15" key="1">
    <citation type="submission" date="2021-05" db="EMBL/GenBank/DDBJ databases">
        <title>Energy efficiency and biological interactions define the core microbiome of deep oligotrophic groundwater.</title>
        <authorList>
            <person name="Mehrshad M."/>
            <person name="Lopez-Fernandez M."/>
            <person name="Bell E."/>
            <person name="Bernier-Latmani R."/>
            <person name="Bertilsson S."/>
            <person name="Dopson M."/>
        </authorList>
    </citation>
    <scope>NUCLEOTIDE SEQUENCE</scope>
    <source>
        <strain evidence="15">Modern_marine.mb.64</strain>
    </source>
</reference>
<comment type="function">
    <text evidence="10 11">Involved in cell wall formation. Catalyzes the final step in the synthesis of UDP-N-acetylmuramoyl-pentapeptide, the precursor of murein.</text>
</comment>
<organism evidence="15 16">
    <name type="scientific">Eiseniibacteriota bacterium</name>
    <dbReference type="NCBI Taxonomy" id="2212470"/>
    <lineage>
        <taxon>Bacteria</taxon>
        <taxon>Candidatus Eiseniibacteriota</taxon>
    </lineage>
</organism>
<name>A0A948S0I9_UNCEI</name>
<dbReference type="InterPro" id="IPR013221">
    <property type="entry name" value="Mur_ligase_cen"/>
</dbReference>
<feature type="domain" description="Mur ligase central" evidence="14">
    <location>
        <begin position="127"/>
        <end position="312"/>
    </location>
</feature>
<keyword evidence="2 10" id="KW-0436">Ligase</keyword>
<dbReference type="SUPFAM" id="SSF53623">
    <property type="entry name" value="MurD-like peptide ligases, catalytic domain"/>
    <property type="match status" value="1"/>
</dbReference>
<dbReference type="InterPro" id="IPR004101">
    <property type="entry name" value="Mur_ligase_C"/>
</dbReference>
<evidence type="ECO:0000259" key="13">
    <source>
        <dbReference type="Pfam" id="PF02875"/>
    </source>
</evidence>
<sequence length="481" mass="52170">MSTRSDMWRWEDVARMAGARPAAGLDPFADKIFSGLSIDSRSIQSGELFLALKGEQYDGHDFIPQSLEGGAAGILMDEQRWLSDASLRKLARERGGIWLLSNDTLHSLQLWAGALRGRLNPRTIALTGSSGKTTTKDLLAGALSCFGPVCAAQRSFNNAIGVPYTLLQLEPRHRFLISELGMNRSGEIEALVGLVKPHIALITSLGRAHVGFLGHPGAVKAAKLEIIKGLDPDGILILPDKPADLHVDAKGIWNGRMLLFGTSKNAEISLEGDPEFSEDGTRFRVSGLPEPVTVRLVGRGAVECFLAALAVCRAMELPLIQAARAMATVDSPAGRLQPVRIGGVTLFQDTYNASPESSVANLEFLLAIKGAGHRYFAFGEMGELGAYSRECHEEVGRLAARCDVSYFLGPEAIWAHREVERLGGRSRFYDSHEELAQDLVSIVKRGDLILVKGSRRSGMEKVCKLFKAGMVSPVERNAGRE</sequence>
<evidence type="ECO:0000256" key="1">
    <source>
        <dbReference type="ARBA" id="ARBA00022490"/>
    </source>
</evidence>
<evidence type="ECO:0000256" key="2">
    <source>
        <dbReference type="ARBA" id="ARBA00022598"/>
    </source>
</evidence>
<evidence type="ECO:0000256" key="9">
    <source>
        <dbReference type="ARBA" id="ARBA00023316"/>
    </source>
</evidence>
<keyword evidence="7 10" id="KW-0573">Peptidoglycan synthesis</keyword>
<dbReference type="PANTHER" id="PTHR43024:SF1">
    <property type="entry name" value="UDP-N-ACETYLMURAMOYL-TRIPEPTIDE--D-ALANYL-D-ALANINE LIGASE"/>
    <property type="match status" value="1"/>
</dbReference>
<evidence type="ECO:0000256" key="4">
    <source>
        <dbReference type="ARBA" id="ARBA00022741"/>
    </source>
</evidence>
<dbReference type="Pfam" id="PF01225">
    <property type="entry name" value="Mur_ligase"/>
    <property type="match status" value="1"/>
</dbReference>
<keyword evidence="6 10" id="KW-0133">Cell shape</keyword>
<comment type="catalytic activity">
    <reaction evidence="10 11">
        <text>D-alanyl-D-alanine + UDP-N-acetyl-alpha-D-muramoyl-L-alanyl-gamma-D-glutamyl-meso-2,6-diaminopimelate + ATP = UDP-N-acetyl-alpha-D-muramoyl-L-alanyl-gamma-D-glutamyl-meso-2,6-diaminopimeloyl-D-alanyl-D-alanine + ADP + phosphate + H(+)</text>
        <dbReference type="Rhea" id="RHEA:28374"/>
        <dbReference type="ChEBI" id="CHEBI:15378"/>
        <dbReference type="ChEBI" id="CHEBI:30616"/>
        <dbReference type="ChEBI" id="CHEBI:43474"/>
        <dbReference type="ChEBI" id="CHEBI:57822"/>
        <dbReference type="ChEBI" id="CHEBI:61386"/>
        <dbReference type="ChEBI" id="CHEBI:83905"/>
        <dbReference type="ChEBI" id="CHEBI:456216"/>
        <dbReference type="EC" id="6.3.2.10"/>
    </reaction>
</comment>
<keyword evidence="5 10" id="KW-0067">ATP-binding</keyword>
<dbReference type="Gene3D" id="3.40.1390.10">
    <property type="entry name" value="MurE/MurF, N-terminal domain"/>
    <property type="match status" value="1"/>
</dbReference>
<evidence type="ECO:0000256" key="8">
    <source>
        <dbReference type="ARBA" id="ARBA00023306"/>
    </source>
</evidence>
<dbReference type="AlphaFoldDB" id="A0A948S0I9"/>
<keyword evidence="9 10" id="KW-0961">Cell wall biogenesis/degradation</keyword>
<comment type="similarity">
    <text evidence="10">Belongs to the MurCDEF family. MurF subfamily.</text>
</comment>
<feature type="domain" description="Mur ligase C-terminal" evidence="13">
    <location>
        <begin position="334"/>
        <end position="455"/>
    </location>
</feature>
<gene>
    <name evidence="10 15" type="primary">murF</name>
    <name evidence="15" type="ORF">KJ970_18785</name>
</gene>
<keyword evidence="8 10" id="KW-0131">Cell cycle</keyword>
<keyword evidence="1 10" id="KW-0963">Cytoplasm</keyword>
<dbReference type="Pfam" id="PF08245">
    <property type="entry name" value="Mur_ligase_M"/>
    <property type="match status" value="1"/>
</dbReference>
<evidence type="ECO:0000256" key="5">
    <source>
        <dbReference type="ARBA" id="ARBA00022840"/>
    </source>
</evidence>
<proteinExistence type="inferred from homology"/>
<dbReference type="PANTHER" id="PTHR43024">
    <property type="entry name" value="UDP-N-ACETYLMURAMOYL-TRIPEPTIDE--D-ALANYL-D-ALANINE LIGASE"/>
    <property type="match status" value="1"/>
</dbReference>
<dbReference type="HAMAP" id="MF_02019">
    <property type="entry name" value="MurF"/>
    <property type="match status" value="1"/>
</dbReference>
<evidence type="ECO:0000259" key="12">
    <source>
        <dbReference type="Pfam" id="PF01225"/>
    </source>
</evidence>
<evidence type="ECO:0000313" key="16">
    <source>
        <dbReference type="Proteomes" id="UP000777784"/>
    </source>
</evidence>
<dbReference type="NCBIfam" id="TIGR01143">
    <property type="entry name" value="murF"/>
    <property type="match status" value="1"/>
</dbReference>
<evidence type="ECO:0000256" key="6">
    <source>
        <dbReference type="ARBA" id="ARBA00022960"/>
    </source>
</evidence>
<comment type="subcellular location">
    <subcellularLocation>
        <location evidence="10 11">Cytoplasm</location>
    </subcellularLocation>
</comment>
<dbReference type="InterPro" id="IPR000713">
    <property type="entry name" value="Mur_ligase_N"/>
</dbReference>
<dbReference type="GO" id="GO:0005524">
    <property type="term" value="F:ATP binding"/>
    <property type="evidence" value="ECO:0007669"/>
    <property type="project" value="UniProtKB-UniRule"/>
</dbReference>
<dbReference type="EMBL" id="JAHJDP010000107">
    <property type="protein sequence ID" value="MBU2692969.1"/>
    <property type="molecule type" value="Genomic_DNA"/>
</dbReference>
<keyword evidence="3 10" id="KW-0132">Cell division</keyword>
<dbReference type="InterPro" id="IPR036615">
    <property type="entry name" value="Mur_ligase_C_dom_sf"/>
</dbReference>
<evidence type="ECO:0000259" key="14">
    <source>
        <dbReference type="Pfam" id="PF08245"/>
    </source>
</evidence>
<evidence type="ECO:0000256" key="11">
    <source>
        <dbReference type="RuleBase" id="RU004136"/>
    </source>
</evidence>
<dbReference type="Proteomes" id="UP000777784">
    <property type="component" value="Unassembled WGS sequence"/>
</dbReference>
<dbReference type="SUPFAM" id="SSF53244">
    <property type="entry name" value="MurD-like peptide ligases, peptide-binding domain"/>
    <property type="match status" value="1"/>
</dbReference>
<dbReference type="GO" id="GO:0047480">
    <property type="term" value="F:UDP-N-acetylmuramoyl-tripeptide-D-alanyl-D-alanine ligase activity"/>
    <property type="evidence" value="ECO:0007669"/>
    <property type="project" value="UniProtKB-UniRule"/>
</dbReference>
<dbReference type="GO" id="GO:0005737">
    <property type="term" value="C:cytoplasm"/>
    <property type="evidence" value="ECO:0007669"/>
    <property type="project" value="UniProtKB-SubCell"/>
</dbReference>
<evidence type="ECO:0000256" key="7">
    <source>
        <dbReference type="ARBA" id="ARBA00022984"/>
    </source>
</evidence>
<dbReference type="GO" id="GO:0009252">
    <property type="term" value="P:peptidoglycan biosynthetic process"/>
    <property type="evidence" value="ECO:0007669"/>
    <property type="project" value="UniProtKB-UniRule"/>
</dbReference>
<dbReference type="GO" id="GO:0008360">
    <property type="term" value="P:regulation of cell shape"/>
    <property type="evidence" value="ECO:0007669"/>
    <property type="project" value="UniProtKB-KW"/>
</dbReference>
<dbReference type="EC" id="6.3.2.10" evidence="10 11"/>
<feature type="domain" description="Mur ligase N-terminal catalytic" evidence="12">
    <location>
        <begin position="34"/>
        <end position="79"/>
    </location>
</feature>
<dbReference type="Pfam" id="PF02875">
    <property type="entry name" value="Mur_ligase_C"/>
    <property type="match status" value="1"/>
</dbReference>
<keyword evidence="4 10" id="KW-0547">Nucleotide-binding</keyword>
<evidence type="ECO:0000256" key="3">
    <source>
        <dbReference type="ARBA" id="ARBA00022618"/>
    </source>
</evidence>
<comment type="pathway">
    <text evidence="10 11">Cell wall biogenesis; peptidoglycan biosynthesis.</text>
</comment>
<protein>
    <recommendedName>
        <fullName evidence="10 11">UDP-N-acetylmuramoyl-tripeptide--D-alanyl-D-alanine ligase</fullName>
        <ecNumber evidence="10 11">6.3.2.10</ecNumber>
    </recommendedName>
    <alternativeName>
        <fullName evidence="10">D-alanyl-D-alanine-adding enzyme</fullName>
    </alternativeName>
</protein>
<dbReference type="InterPro" id="IPR036565">
    <property type="entry name" value="Mur-like_cat_sf"/>
</dbReference>
<evidence type="ECO:0000256" key="10">
    <source>
        <dbReference type="HAMAP-Rule" id="MF_02019"/>
    </source>
</evidence>
<dbReference type="Gene3D" id="3.90.190.20">
    <property type="entry name" value="Mur ligase, C-terminal domain"/>
    <property type="match status" value="1"/>
</dbReference>
<dbReference type="GO" id="GO:0051301">
    <property type="term" value="P:cell division"/>
    <property type="evidence" value="ECO:0007669"/>
    <property type="project" value="UniProtKB-KW"/>
</dbReference>
<dbReference type="GO" id="GO:0071555">
    <property type="term" value="P:cell wall organization"/>
    <property type="evidence" value="ECO:0007669"/>
    <property type="project" value="UniProtKB-KW"/>
</dbReference>
<accession>A0A948S0I9</accession>
<comment type="caution">
    <text evidence="15">The sequence shown here is derived from an EMBL/GenBank/DDBJ whole genome shotgun (WGS) entry which is preliminary data.</text>
</comment>
<evidence type="ECO:0000313" key="15">
    <source>
        <dbReference type="EMBL" id="MBU2692969.1"/>
    </source>
</evidence>
<dbReference type="Gene3D" id="3.40.1190.10">
    <property type="entry name" value="Mur-like, catalytic domain"/>
    <property type="match status" value="1"/>
</dbReference>
<dbReference type="InterPro" id="IPR035911">
    <property type="entry name" value="MurE/MurF_N"/>
</dbReference>
<dbReference type="InterPro" id="IPR005863">
    <property type="entry name" value="UDP-N-AcMur_synth"/>
</dbReference>
<dbReference type="SUPFAM" id="SSF63418">
    <property type="entry name" value="MurE/MurF N-terminal domain"/>
    <property type="match status" value="1"/>
</dbReference>